<dbReference type="Gramene" id="arahy.Tifrunner.gnm2.ann2.Ah20g224200.1">
    <property type="protein sequence ID" value="arahy.Tifrunner.gnm2.ann2.Ah20g224200.1-CDS-1"/>
    <property type="gene ID" value="arahy.Tifrunner.gnm2.ann2.Ah20g224200"/>
</dbReference>
<comment type="caution">
    <text evidence="1">The sequence shown here is derived from an EMBL/GenBank/DDBJ whole genome shotgun (WGS) entry which is preliminary data.</text>
</comment>
<protein>
    <submittedName>
        <fullName evidence="1">Uncharacterized protein</fullName>
    </submittedName>
</protein>
<proteinExistence type="predicted"/>
<gene>
    <name evidence="1" type="ORF">Ahy_B10g102833</name>
</gene>
<dbReference type="AlphaFoldDB" id="A0A444X2Q5"/>
<evidence type="ECO:0000313" key="1">
    <source>
        <dbReference type="EMBL" id="RYQ83949.1"/>
    </source>
</evidence>
<dbReference type="EMBL" id="SDMP01000020">
    <property type="protein sequence ID" value="RYQ83949.1"/>
    <property type="molecule type" value="Genomic_DNA"/>
</dbReference>
<accession>A0A444X2Q5</accession>
<keyword evidence="2" id="KW-1185">Reference proteome</keyword>
<reference evidence="1 2" key="1">
    <citation type="submission" date="2019-01" db="EMBL/GenBank/DDBJ databases">
        <title>Sequencing of cultivated peanut Arachis hypogaea provides insights into genome evolution and oil improvement.</title>
        <authorList>
            <person name="Chen X."/>
        </authorList>
    </citation>
    <scope>NUCLEOTIDE SEQUENCE [LARGE SCALE GENOMIC DNA]</scope>
    <source>
        <strain evidence="2">cv. Fuhuasheng</strain>
        <tissue evidence="1">Leaves</tissue>
    </source>
</reference>
<organism evidence="1 2">
    <name type="scientific">Arachis hypogaea</name>
    <name type="common">Peanut</name>
    <dbReference type="NCBI Taxonomy" id="3818"/>
    <lineage>
        <taxon>Eukaryota</taxon>
        <taxon>Viridiplantae</taxon>
        <taxon>Streptophyta</taxon>
        <taxon>Embryophyta</taxon>
        <taxon>Tracheophyta</taxon>
        <taxon>Spermatophyta</taxon>
        <taxon>Magnoliopsida</taxon>
        <taxon>eudicotyledons</taxon>
        <taxon>Gunneridae</taxon>
        <taxon>Pentapetalae</taxon>
        <taxon>rosids</taxon>
        <taxon>fabids</taxon>
        <taxon>Fabales</taxon>
        <taxon>Fabaceae</taxon>
        <taxon>Papilionoideae</taxon>
        <taxon>50 kb inversion clade</taxon>
        <taxon>dalbergioids sensu lato</taxon>
        <taxon>Dalbergieae</taxon>
        <taxon>Pterocarpus clade</taxon>
        <taxon>Arachis</taxon>
    </lineage>
</organism>
<name>A0A444X2Q5_ARAHY</name>
<dbReference type="Proteomes" id="UP000289738">
    <property type="component" value="Chromosome B10"/>
</dbReference>
<evidence type="ECO:0000313" key="2">
    <source>
        <dbReference type="Proteomes" id="UP000289738"/>
    </source>
</evidence>
<sequence length="66" mass="7242">MSTIASTNGKHLPSGVLLALDEEVEVEVEVEVKIEALTWIYKNKPLENKDAVGVLSLTCFDPQSLE</sequence>